<protein>
    <submittedName>
        <fullName evidence="1">Uncharacterized protein</fullName>
    </submittedName>
</protein>
<evidence type="ECO:0000313" key="1">
    <source>
        <dbReference type="EMBL" id="ARW61425.1"/>
    </source>
</evidence>
<dbReference type="AlphaFoldDB" id="A0A1Z1M6N1"/>
<keyword evidence="1" id="KW-0150">Chloroplast</keyword>
<gene>
    <name evidence="1" type="primary">orf35</name>
</gene>
<accession>A0A1Z1M6N1</accession>
<sequence length="35" mass="4335">MKILNCKREIKNKTCKLYLKTSSRMYIIHIFIYKL</sequence>
<dbReference type="EMBL" id="MF101418">
    <property type="protein sequence ID" value="ARW61425.1"/>
    <property type="molecule type" value="Genomic_DNA"/>
</dbReference>
<dbReference type="GeneID" id="33354468"/>
<reference evidence="1" key="1">
    <citation type="journal article" date="2017" name="J. Phycol.">
        <title>Analysis of chloroplast genomes and a supermatrix inform reclassification of the Rhodomelaceae (Rhodophyta).</title>
        <authorList>
            <person name="Diaz-Tapia P."/>
            <person name="Maggs C.A."/>
            <person name="West J.A."/>
            <person name="Verbruggen H."/>
        </authorList>
    </citation>
    <scope>NUCLEOTIDE SEQUENCE</scope>
    <source>
        <strain evidence="1">JW3535</strain>
    </source>
</reference>
<keyword evidence="1" id="KW-0934">Plastid</keyword>
<geneLocation type="chloroplast" evidence="1"/>
<proteinExistence type="predicted"/>
<dbReference type="RefSeq" id="YP_009392863.1">
    <property type="nucleotide sequence ID" value="NC_035265.1"/>
</dbReference>
<organism evidence="1">
    <name type="scientific">Caloglossa intermedia</name>
    <dbReference type="NCBI Taxonomy" id="100879"/>
    <lineage>
        <taxon>Eukaryota</taxon>
        <taxon>Rhodophyta</taxon>
        <taxon>Florideophyceae</taxon>
        <taxon>Rhodymeniophycidae</taxon>
        <taxon>Ceramiales</taxon>
        <taxon>Delesseriaceae</taxon>
        <taxon>Caloglossa</taxon>
    </lineage>
</organism>
<name>A0A1Z1M6N1_9FLOR</name>